<protein>
    <recommendedName>
        <fullName evidence="7">Amino acid transporter</fullName>
    </recommendedName>
</protein>
<evidence type="ECO:0000256" key="1">
    <source>
        <dbReference type="ARBA" id="ARBA00004651"/>
    </source>
</evidence>
<gene>
    <name evidence="9" type="ORF">SPARVUS_LOCUS15163005</name>
</gene>
<evidence type="ECO:0000256" key="5">
    <source>
        <dbReference type="ARBA" id="ARBA00022989"/>
    </source>
</evidence>
<feature type="transmembrane region" description="Helical" evidence="7">
    <location>
        <begin position="12"/>
        <end position="30"/>
    </location>
</feature>
<dbReference type="PRINTS" id="PR00173">
    <property type="entry name" value="EDTRNSPORT"/>
</dbReference>
<comment type="caution">
    <text evidence="7">Lacks conserved residue(s) required for the propagation of feature annotation.</text>
</comment>
<evidence type="ECO:0000256" key="2">
    <source>
        <dbReference type="ARBA" id="ARBA00022448"/>
    </source>
</evidence>
<dbReference type="InterPro" id="IPR036458">
    <property type="entry name" value="Na:dicarbo_symporter_sf"/>
</dbReference>
<evidence type="ECO:0000313" key="9">
    <source>
        <dbReference type="EMBL" id="CAI9614972.1"/>
    </source>
</evidence>
<keyword evidence="6 7" id="KW-0472">Membrane</keyword>
<evidence type="ECO:0000256" key="7">
    <source>
        <dbReference type="RuleBase" id="RU361216"/>
    </source>
</evidence>
<keyword evidence="2 7" id="KW-0813">Transport</keyword>
<organism evidence="9 10">
    <name type="scientific">Staurois parvus</name>
    <dbReference type="NCBI Taxonomy" id="386267"/>
    <lineage>
        <taxon>Eukaryota</taxon>
        <taxon>Metazoa</taxon>
        <taxon>Chordata</taxon>
        <taxon>Craniata</taxon>
        <taxon>Vertebrata</taxon>
        <taxon>Euteleostomi</taxon>
        <taxon>Amphibia</taxon>
        <taxon>Batrachia</taxon>
        <taxon>Anura</taxon>
        <taxon>Neobatrachia</taxon>
        <taxon>Ranoidea</taxon>
        <taxon>Ranidae</taxon>
        <taxon>Staurois</taxon>
    </lineage>
</organism>
<dbReference type="PANTHER" id="PTHR11958">
    <property type="entry name" value="SODIUM/DICARBOXYLATE SYMPORTER-RELATED"/>
    <property type="match status" value="1"/>
</dbReference>
<accession>A0ABN9H1T1</accession>
<sequence>MLLMVPYGKEVEGMNILGLVVFAIVFGVALRKLGAEGEILIKFFNSFNEATMVLVAWIMWYAPVGIMFLVAGKIVEMENVIVLFTSLGEVHLLLHCGARHPWAHCPAAHILRLHAEEPVPLPVGHCERSGHGVRHFLQLCYTAPDDEMRGGEERRVQADQQVHPPDWCHGEHGRCCLIPVCGGGVHRSAQQPSAGLHLHHHHPSYSHGVQCGGCWDPGRRGADSGHYPGGGGTSNQRHFPHPGGGLVGGPHVHHSERRR</sequence>
<dbReference type="PANTHER" id="PTHR11958:SF19">
    <property type="entry name" value="NEUTRAL AMINO ACID TRANSPORTER B(0)"/>
    <property type="match status" value="1"/>
</dbReference>
<keyword evidence="4 7" id="KW-0812">Transmembrane</keyword>
<keyword evidence="10" id="KW-1185">Reference proteome</keyword>
<comment type="subcellular location">
    <subcellularLocation>
        <location evidence="1">Cell membrane</location>
        <topology evidence="1">Multi-pass membrane protein</topology>
    </subcellularLocation>
    <subcellularLocation>
        <location evidence="7">Membrane</location>
        <topology evidence="7">Multi-pass membrane protein</topology>
    </subcellularLocation>
</comment>
<dbReference type="Gene3D" id="1.10.3860.10">
    <property type="entry name" value="Sodium:dicarboxylate symporter"/>
    <property type="match status" value="1"/>
</dbReference>
<feature type="transmembrane region" description="Helical" evidence="7">
    <location>
        <begin position="50"/>
        <end position="71"/>
    </location>
</feature>
<dbReference type="Proteomes" id="UP001162483">
    <property type="component" value="Unassembled WGS sequence"/>
</dbReference>
<evidence type="ECO:0000256" key="8">
    <source>
        <dbReference type="SAM" id="MobiDB-lite"/>
    </source>
</evidence>
<dbReference type="Pfam" id="PF00375">
    <property type="entry name" value="SDF"/>
    <property type="match status" value="1"/>
</dbReference>
<evidence type="ECO:0000256" key="6">
    <source>
        <dbReference type="ARBA" id="ARBA00023136"/>
    </source>
</evidence>
<keyword evidence="5 7" id="KW-1133">Transmembrane helix</keyword>
<keyword evidence="7" id="KW-0769">Symport</keyword>
<dbReference type="InterPro" id="IPR001991">
    <property type="entry name" value="Na-dicarboxylate_symporter"/>
</dbReference>
<proteinExistence type="inferred from homology"/>
<evidence type="ECO:0000313" key="10">
    <source>
        <dbReference type="Proteomes" id="UP001162483"/>
    </source>
</evidence>
<evidence type="ECO:0000256" key="3">
    <source>
        <dbReference type="ARBA" id="ARBA00022475"/>
    </source>
</evidence>
<dbReference type="SUPFAM" id="SSF118215">
    <property type="entry name" value="Proton glutamate symport protein"/>
    <property type="match status" value="1"/>
</dbReference>
<comment type="similarity">
    <text evidence="7">Belongs to the dicarboxylate/amino acid:cation symporter (DAACS) (TC 2.A.23) family.</text>
</comment>
<comment type="caution">
    <text evidence="9">The sequence shown here is derived from an EMBL/GenBank/DDBJ whole genome shotgun (WGS) entry which is preliminary data.</text>
</comment>
<keyword evidence="3" id="KW-1003">Cell membrane</keyword>
<name>A0ABN9H1T1_9NEOB</name>
<feature type="region of interest" description="Disordered" evidence="8">
    <location>
        <begin position="225"/>
        <end position="259"/>
    </location>
</feature>
<evidence type="ECO:0000256" key="4">
    <source>
        <dbReference type="ARBA" id="ARBA00022692"/>
    </source>
</evidence>
<dbReference type="InterPro" id="IPR050746">
    <property type="entry name" value="DAACS"/>
</dbReference>
<dbReference type="EMBL" id="CATNWA010019780">
    <property type="protein sequence ID" value="CAI9614972.1"/>
    <property type="molecule type" value="Genomic_DNA"/>
</dbReference>
<reference evidence="9" key="1">
    <citation type="submission" date="2023-05" db="EMBL/GenBank/DDBJ databases">
        <authorList>
            <person name="Stuckert A."/>
        </authorList>
    </citation>
    <scope>NUCLEOTIDE SEQUENCE</scope>
</reference>